<evidence type="ECO:0000313" key="2">
    <source>
        <dbReference type="EMBL" id="OEY69168.1"/>
    </source>
</evidence>
<dbReference type="InterPro" id="IPR036691">
    <property type="entry name" value="Endo/exonu/phosph_ase_sf"/>
</dbReference>
<name>A0A1E7Q545_9GAMM</name>
<dbReference type="Gene3D" id="3.60.10.10">
    <property type="entry name" value="Endonuclease/exonuclease/phosphatase"/>
    <property type="match status" value="1"/>
</dbReference>
<dbReference type="Pfam" id="PF03372">
    <property type="entry name" value="Exo_endo_phos"/>
    <property type="match status" value="1"/>
</dbReference>
<dbReference type="OrthoDB" id="292013at2"/>
<dbReference type="RefSeq" id="WP_070048734.1">
    <property type="nucleotide sequence ID" value="NZ_CBCSDO010000003.1"/>
</dbReference>
<protein>
    <submittedName>
        <fullName evidence="2">Endonuclease</fullName>
    </submittedName>
</protein>
<comment type="caution">
    <text evidence="2">The sequence shown here is derived from an EMBL/GenBank/DDBJ whole genome shotgun (WGS) entry which is preliminary data.</text>
</comment>
<dbReference type="InterPro" id="IPR005135">
    <property type="entry name" value="Endo/exonuclease/phosphatase"/>
</dbReference>
<keyword evidence="2" id="KW-0540">Nuclease</keyword>
<evidence type="ECO:0000313" key="3">
    <source>
        <dbReference type="Proteomes" id="UP000242258"/>
    </source>
</evidence>
<keyword evidence="3" id="KW-1185">Reference proteome</keyword>
<gene>
    <name evidence="2" type="ORF">BI198_05965</name>
</gene>
<sequence>MPASATDLTFATFNVSMEAQNYLPRGETGDSTVLAKLLKEGQHSQIRNIAHIIQLVRPDVLLLNEFDYIADPEQGIKAFIKHYLNQAQGQAKAIDYPYFYYSTVNTGQPSSFDLDNDGKASNIGADAWGFGFYPGQYGMVLLSKYPINTQQIRTFQHFKWQDMPNFMPTTKADGSAWYSTEAWAQFPLSSKSHWDIPLTINNKIVHILASHPTPPAFDGAEKRNVKRNHDEIRFWSDYITSGKADYIYDDKGVKGGLDKSVRFVIMGDQNASVDKEGDAINSAISGLVNHLKVNNSLTPKSNGAAEHTPDNPVAAYHTAAWRMRADYVLPSKLGFTVKNSGVFWPAKDEAGYELVSSRNASSDHRMVWLKLALTED</sequence>
<dbReference type="STRING" id="1628148.BI198_05965"/>
<proteinExistence type="predicted"/>
<organism evidence="2 3">
    <name type="scientific">Rheinheimera salexigens</name>
    <dbReference type="NCBI Taxonomy" id="1628148"/>
    <lineage>
        <taxon>Bacteria</taxon>
        <taxon>Pseudomonadati</taxon>
        <taxon>Pseudomonadota</taxon>
        <taxon>Gammaproteobacteria</taxon>
        <taxon>Chromatiales</taxon>
        <taxon>Chromatiaceae</taxon>
        <taxon>Rheinheimera</taxon>
    </lineage>
</organism>
<accession>A0A1E7Q545</accession>
<dbReference type="EMBL" id="MKEK01000001">
    <property type="protein sequence ID" value="OEY69168.1"/>
    <property type="molecule type" value="Genomic_DNA"/>
</dbReference>
<reference evidence="3" key="1">
    <citation type="submission" date="2016-09" db="EMBL/GenBank/DDBJ databases">
        <authorList>
            <person name="Wan X."/>
            <person name="Hou S."/>
        </authorList>
    </citation>
    <scope>NUCLEOTIDE SEQUENCE [LARGE SCALE GENOMIC DNA]</scope>
    <source>
        <strain evidence="3">KH87</strain>
    </source>
</reference>
<keyword evidence="2" id="KW-0255">Endonuclease</keyword>
<dbReference type="SUPFAM" id="SSF56219">
    <property type="entry name" value="DNase I-like"/>
    <property type="match status" value="1"/>
</dbReference>
<keyword evidence="2" id="KW-0378">Hydrolase</keyword>
<dbReference type="Proteomes" id="UP000242258">
    <property type="component" value="Unassembled WGS sequence"/>
</dbReference>
<evidence type="ECO:0000259" key="1">
    <source>
        <dbReference type="Pfam" id="PF03372"/>
    </source>
</evidence>
<feature type="domain" description="Endonuclease/exonuclease/phosphatase" evidence="1">
    <location>
        <begin position="11"/>
        <end position="364"/>
    </location>
</feature>
<dbReference type="GO" id="GO:0004519">
    <property type="term" value="F:endonuclease activity"/>
    <property type="evidence" value="ECO:0007669"/>
    <property type="project" value="UniProtKB-KW"/>
</dbReference>
<dbReference type="AlphaFoldDB" id="A0A1E7Q545"/>